<feature type="domain" description="AB hydrolase-1" evidence="1">
    <location>
        <begin position="19"/>
        <end position="122"/>
    </location>
</feature>
<accession>A0A5R9IZM7</accession>
<comment type="caution">
    <text evidence="2">The sequence shown here is derived from an EMBL/GenBank/DDBJ whole genome shotgun (WGS) entry which is preliminary data.</text>
</comment>
<evidence type="ECO:0000313" key="3">
    <source>
        <dbReference type="Proteomes" id="UP000307790"/>
    </source>
</evidence>
<sequence length="281" mass="32349">MTPDLLFHKTYTHSSSKEWVVFVHGAGGSSNIWFRQIKAFKKHFNVLLLDLRGHGESAPLKTKSLLPSRYTFKDVSQDILHVLDHLAISRAHFVGISLGTILIRNIEELAPERVKSMVLGGAVTQFNFRSAFLVKLGDMFKHVMPYMWLYRLFAFVLMPKKSQSLSRNMFIRDAKKLCQKEFKRWFKLAGDVNPLMKFYKESRTKTPLLYLMGEEDHMFIGPVRESAARHPSAQLQEIADSGHVCNVDQAVTFNQYSIDFIQSQISIDVEPQQEADIVLRR</sequence>
<dbReference type="EMBL" id="VCBC01000003">
    <property type="protein sequence ID" value="TLU67358.1"/>
    <property type="molecule type" value="Genomic_DNA"/>
</dbReference>
<dbReference type="RefSeq" id="WP_138318640.1">
    <property type="nucleotide sequence ID" value="NZ_VCBC01000003.1"/>
</dbReference>
<proteinExistence type="predicted"/>
<dbReference type="Proteomes" id="UP000307790">
    <property type="component" value="Unassembled WGS sequence"/>
</dbReference>
<dbReference type="AlphaFoldDB" id="A0A5R9IZM7"/>
<keyword evidence="3" id="KW-1185">Reference proteome</keyword>
<organism evidence="2 3">
    <name type="scientific">Thalassotalea litorea</name>
    <dbReference type="NCBI Taxonomy" id="2020715"/>
    <lineage>
        <taxon>Bacteria</taxon>
        <taxon>Pseudomonadati</taxon>
        <taxon>Pseudomonadota</taxon>
        <taxon>Gammaproteobacteria</taxon>
        <taxon>Alteromonadales</taxon>
        <taxon>Colwelliaceae</taxon>
        <taxon>Thalassotalea</taxon>
    </lineage>
</organism>
<reference evidence="2 3" key="1">
    <citation type="submission" date="2019-05" db="EMBL/GenBank/DDBJ databases">
        <title>Genome sequences of Thalassotalea litorea 1K03283.</title>
        <authorList>
            <person name="Zhang D."/>
        </authorList>
    </citation>
    <scope>NUCLEOTIDE SEQUENCE [LARGE SCALE GENOMIC DNA]</scope>
    <source>
        <strain evidence="2 3">MCCC 1K03283</strain>
    </source>
</reference>
<dbReference type="OrthoDB" id="9793083at2"/>
<evidence type="ECO:0000259" key="1">
    <source>
        <dbReference type="Pfam" id="PF00561"/>
    </source>
</evidence>
<dbReference type="InterPro" id="IPR029058">
    <property type="entry name" value="AB_hydrolase_fold"/>
</dbReference>
<protein>
    <submittedName>
        <fullName evidence="2">Alpha/beta hydrolase</fullName>
    </submittedName>
</protein>
<keyword evidence="2" id="KW-0378">Hydrolase</keyword>
<dbReference type="GO" id="GO:0016787">
    <property type="term" value="F:hydrolase activity"/>
    <property type="evidence" value="ECO:0007669"/>
    <property type="project" value="UniProtKB-KW"/>
</dbReference>
<dbReference type="PANTHER" id="PTHR43798">
    <property type="entry name" value="MONOACYLGLYCEROL LIPASE"/>
    <property type="match status" value="1"/>
</dbReference>
<dbReference type="SUPFAM" id="SSF53474">
    <property type="entry name" value="alpha/beta-Hydrolases"/>
    <property type="match status" value="1"/>
</dbReference>
<dbReference type="InterPro" id="IPR050266">
    <property type="entry name" value="AB_hydrolase_sf"/>
</dbReference>
<dbReference type="InterPro" id="IPR000073">
    <property type="entry name" value="AB_hydrolase_1"/>
</dbReference>
<dbReference type="Gene3D" id="3.40.50.1820">
    <property type="entry name" value="alpha/beta hydrolase"/>
    <property type="match status" value="1"/>
</dbReference>
<gene>
    <name evidence="2" type="ORF">FE810_03500</name>
</gene>
<name>A0A5R9IZM7_9GAMM</name>
<evidence type="ECO:0000313" key="2">
    <source>
        <dbReference type="EMBL" id="TLU67358.1"/>
    </source>
</evidence>
<dbReference type="Pfam" id="PF00561">
    <property type="entry name" value="Abhydrolase_1"/>
    <property type="match status" value="1"/>
</dbReference>